<evidence type="ECO:0000313" key="2">
    <source>
        <dbReference type="Proteomes" id="UP000196230"/>
    </source>
</evidence>
<proteinExistence type="predicted"/>
<name>A0A1R4J4W7_9MICC</name>
<evidence type="ECO:0000313" key="1">
    <source>
        <dbReference type="EMBL" id="SJN27140.1"/>
    </source>
</evidence>
<dbReference type="EMBL" id="FUKP01000042">
    <property type="protein sequence ID" value="SJN27140.1"/>
    <property type="molecule type" value="Genomic_DNA"/>
</dbReference>
<accession>A0A1R4J4W7</accession>
<dbReference type="Proteomes" id="UP000196230">
    <property type="component" value="Unassembled WGS sequence"/>
</dbReference>
<organism evidence="1 2">
    <name type="scientific">Micrococcus lylae</name>
    <dbReference type="NCBI Taxonomy" id="1273"/>
    <lineage>
        <taxon>Bacteria</taxon>
        <taxon>Bacillati</taxon>
        <taxon>Actinomycetota</taxon>
        <taxon>Actinomycetes</taxon>
        <taxon>Micrococcales</taxon>
        <taxon>Micrococcaceae</taxon>
        <taxon>Micrococcus</taxon>
    </lineage>
</organism>
<gene>
    <name evidence="1" type="ORF">FM125_06520</name>
</gene>
<sequence>MRRGIEIIWRAYHSAHGAQAKWNAAMAASGGLFAEIIGINEVKEACFS</sequence>
<reference evidence="1 2" key="1">
    <citation type="submission" date="2017-02" db="EMBL/GenBank/DDBJ databases">
        <authorList>
            <person name="Peterson S.W."/>
        </authorList>
    </citation>
    <scope>NUCLEOTIDE SEQUENCE [LARGE SCALE GENOMIC DNA]</scope>
    <source>
        <strain evidence="1 2">2B3F</strain>
    </source>
</reference>
<dbReference type="AlphaFoldDB" id="A0A1R4J4W7"/>
<protein>
    <submittedName>
        <fullName evidence="1">Uncharacterized protein</fullName>
    </submittedName>
</protein>